<organism evidence="8 9">
    <name type="scientific">Aspergillus homomorphus (strain CBS 101889)</name>
    <dbReference type="NCBI Taxonomy" id="1450537"/>
    <lineage>
        <taxon>Eukaryota</taxon>
        <taxon>Fungi</taxon>
        <taxon>Dikarya</taxon>
        <taxon>Ascomycota</taxon>
        <taxon>Pezizomycotina</taxon>
        <taxon>Eurotiomycetes</taxon>
        <taxon>Eurotiomycetidae</taxon>
        <taxon>Eurotiales</taxon>
        <taxon>Aspergillaceae</taxon>
        <taxon>Aspergillus</taxon>
        <taxon>Aspergillus subgen. Circumdati</taxon>
    </lineage>
</organism>
<dbReference type="SMART" id="SM00066">
    <property type="entry name" value="GAL4"/>
    <property type="match status" value="1"/>
</dbReference>
<dbReference type="PROSITE" id="PS50048">
    <property type="entry name" value="ZN2_CY6_FUNGAL_2"/>
    <property type="match status" value="1"/>
</dbReference>
<dbReference type="VEuPathDB" id="FungiDB:BO97DRAFT_462434"/>
<evidence type="ECO:0000256" key="4">
    <source>
        <dbReference type="ARBA" id="ARBA00023163"/>
    </source>
</evidence>
<name>A0A395HIV7_ASPHC</name>
<feature type="domain" description="Zn(2)-C6 fungal-type" evidence="7">
    <location>
        <begin position="49"/>
        <end position="84"/>
    </location>
</feature>
<sequence length="504" mass="55180">MRHIPLSCVLPHITTATTHIMSPTVASTAPTQSQPHPFPQSKAPLTRQACNRCHASKLKCLRPPGVTTSKTCIRCIKADTECVYDPPQRLGRPRQKSRPQPETVPRIEAREPEVTESRSRHGTTIGSRWDRESLPPSASPYTTAKSPENRSVLLTGLEYTSSHFPEPLGERTSELLDAFQSDPMQLDVDSYWGETGAAMASSEPAPYSDLLAGPIDLDFTVPDTAAAIDCSRISKCPIDPSLAPSDTECTTNDYVLDLVQLQASVNQNNRELAAMIRKAQSTMEVSEDRSGHSLPIPDSQFKTHLQRNLKASEQSLDVLHRINPHFAPALRESRPPSRPCGLDLSLDRLYANCVNQDHSFGVSGGSICRRPATQHSCLPRADDLSPAPAQLRRLDLHPARPLRCSASLDTRHPSHPAFSHQKDLPTADASSNPLLDVSLGSFSVSSSSARSLQAMLNVQMINTVLTTIKSSTQRMLLGPDYLRLPLRLPHPPPPLHPPESPTSL</sequence>
<dbReference type="GO" id="GO:0008270">
    <property type="term" value="F:zinc ion binding"/>
    <property type="evidence" value="ECO:0007669"/>
    <property type="project" value="InterPro"/>
</dbReference>
<keyword evidence="4" id="KW-0804">Transcription</keyword>
<evidence type="ECO:0000256" key="1">
    <source>
        <dbReference type="ARBA" id="ARBA00004123"/>
    </source>
</evidence>
<dbReference type="InterPro" id="IPR001138">
    <property type="entry name" value="Zn2Cys6_DnaBD"/>
</dbReference>
<feature type="region of interest" description="Disordered" evidence="6">
    <location>
        <begin position="84"/>
        <end position="149"/>
    </location>
</feature>
<dbReference type="GO" id="GO:0043565">
    <property type="term" value="F:sequence-specific DNA binding"/>
    <property type="evidence" value="ECO:0007669"/>
    <property type="project" value="TreeGrafter"/>
</dbReference>
<evidence type="ECO:0000256" key="5">
    <source>
        <dbReference type="ARBA" id="ARBA00023242"/>
    </source>
</evidence>
<dbReference type="EMBL" id="KZ824323">
    <property type="protein sequence ID" value="RAL07862.1"/>
    <property type="molecule type" value="Genomic_DNA"/>
</dbReference>
<keyword evidence="3" id="KW-0238">DNA-binding</keyword>
<evidence type="ECO:0000313" key="8">
    <source>
        <dbReference type="EMBL" id="RAL07862.1"/>
    </source>
</evidence>
<evidence type="ECO:0000259" key="7">
    <source>
        <dbReference type="PROSITE" id="PS50048"/>
    </source>
</evidence>
<feature type="compositionally biased region" description="Basic and acidic residues" evidence="6">
    <location>
        <begin position="105"/>
        <end position="119"/>
    </location>
</feature>
<proteinExistence type="predicted"/>
<evidence type="ECO:0000256" key="2">
    <source>
        <dbReference type="ARBA" id="ARBA00023015"/>
    </source>
</evidence>
<feature type="region of interest" description="Disordered" evidence="6">
    <location>
        <begin position="408"/>
        <end position="429"/>
    </location>
</feature>
<dbReference type="GeneID" id="37203707"/>
<reference evidence="8 9" key="1">
    <citation type="submission" date="2018-02" db="EMBL/GenBank/DDBJ databases">
        <title>The genomes of Aspergillus section Nigri reveals drivers in fungal speciation.</title>
        <authorList>
            <consortium name="DOE Joint Genome Institute"/>
            <person name="Vesth T.C."/>
            <person name="Nybo J."/>
            <person name="Theobald S."/>
            <person name="Brandl J."/>
            <person name="Frisvad J.C."/>
            <person name="Nielsen K.F."/>
            <person name="Lyhne E.K."/>
            <person name="Kogle M.E."/>
            <person name="Kuo A."/>
            <person name="Riley R."/>
            <person name="Clum A."/>
            <person name="Nolan M."/>
            <person name="Lipzen A."/>
            <person name="Salamov A."/>
            <person name="Henrissat B."/>
            <person name="Wiebenga A."/>
            <person name="De vries R.P."/>
            <person name="Grigoriev I.V."/>
            <person name="Mortensen U.H."/>
            <person name="Andersen M.R."/>
            <person name="Baker S.E."/>
        </authorList>
    </citation>
    <scope>NUCLEOTIDE SEQUENCE [LARGE SCALE GENOMIC DNA]</scope>
    <source>
        <strain evidence="8 9">CBS 101889</strain>
    </source>
</reference>
<keyword evidence="9" id="KW-1185">Reference proteome</keyword>
<dbReference type="GO" id="GO:0000981">
    <property type="term" value="F:DNA-binding transcription factor activity, RNA polymerase II-specific"/>
    <property type="evidence" value="ECO:0007669"/>
    <property type="project" value="InterPro"/>
</dbReference>
<dbReference type="CDD" id="cd00067">
    <property type="entry name" value="GAL4"/>
    <property type="match status" value="1"/>
</dbReference>
<comment type="subcellular location">
    <subcellularLocation>
        <location evidence="1">Nucleus</location>
    </subcellularLocation>
</comment>
<protein>
    <recommendedName>
        <fullName evidence="7">Zn(2)-C6 fungal-type domain-containing protein</fullName>
    </recommendedName>
</protein>
<dbReference type="AlphaFoldDB" id="A0A395HIV7"/>
<evidence type="ECO:0000313" key="9">
    <source>
        <dbReference type="Proteomes" id="UP000248961"/>
    </source>
</evidence>
<feature type="compositionally biased region" description="Polar residues" evidence="6">
    <location>
        <begin position="24"/>
        <end position="35"/>
    </location>
</feature>
<dbReference type="InterPro" id="IPR036864">
    <property type="entry name" value="Zn2-C6_fun-type_DNA-bd_sf"/>
</dbReference>
<keyword evidence="5" id="KW-0539">Nucleus</keyword>
<dbReference type="STRING" id="1450537.A0A395HIV7"/>
<dbReference type="Proteomes" id="UP000248961">
    <property type="component" value="Unassembled WGS sequence"/>
</dbReference>
<evidence type="ECO:0000256" key="6">
    <source>
        <dbReference type="SAM" id="MobiDB-lite"/>
    </source>
</evidence>
<gene>
    <name evidence="8" type="ORF">BO97DRAFT_462434</name>
</gene>
<dbReference type="SUPFAM" id="SSF57701">
    <property type="entry name" value="Zn2/Cys6 DNA-binding domain"/>
    <property type="match status" value="1"/>
</dbReference>
<keyword evidence="2" id="KW-0805">Transcription regulation</keyword>
<dbReference type="PANTHER" id="PTHR47540">
    <property type="entry name" value="THIAMINE REPRESSIBLE GENES REGULATORY PROTEIN THI5"/>
    <property type="match status" value="1"/>
</dbReference>
<dbReference type="Gene3D" id="4.10.240.10">
    <property type="entry name" value="Zn(2)-C6 fungal-type DNA-binding domain"/>
    <property type="match status" value="1"/>
</dbReference>
<feature type="region of interest" description="Disordered" evidence="6">
    <location>
        <begin position="24"/>
        <end position="43"/>
    </location>
</feature>
<dbReference type="GO" id="GO:0005634">
    <property type="term" value="C:nucleus"/>
    <property type="evidence" value="ECO:0007669"/>
    <property type="project" value="UniProtKB-SubCell"/>
</dbReference>
<dbReference type="RefSeq" id="XP_025547016.1">
    <property type="nucleotide sequence ID" value="XM_025699418.1"/>
</dbReference>
<dbReference type="GO" id="GO:0045944">
    <property type="term" value="P:positive regulation of transcription by RNA polymerase II"/>
    <property type="evidence" value="ECO:0007669"/>
    <property type="project" value="TreeGrafter"/>
</dbReference>
<dbReference type="PANTHER" id="PTHR47540:SF2">
    <property type="entry name" value="ZN(II)2CYS6 TRANSCRIPTION FACTOR (EUROFUNG)"/>
    <property type="match status" value="1"/>
</dbReference>
<dbReference type="InterPro" id="IPR051711">
    <property type="entry name" value="Stress_Response_Reg"/>
</dbReference>
<accession>A0A395HIV7</accession>
<dbReference type="OrthoDB" id="4478994at2759"/>
<dbReference type="Pfam" id="PF00172">
    <property type="entry name" value="Zn_clus"/>
    <property type="match status" value="1"/>
</dbReference>
<dbReference type="PROSITE" id="PS00463">
    <property type="entry name" value="ZN2_CY6_FUNGAL_1"/>
    <property type="match status" value="1"/>
</dbReference>
<evidence type="ECO:0000256" key="3">
    <source>
        <dbReference type="ARBA" id="ARBA00023125"/>
    </source>
</evidence>